<reference evidence="2 3" key="1">
    <citation type="journal article" date="2020" name="Genome Biol. Evol.">
        <title>Comparative genomics of Sclerotiniaceae.</title>
        <authorList>
            <person name="Valero Jimenez C.A."/>
            <person name="Steentjes M."/>
            <person name="Scholten O.E."/>
            <person name="Van Kan J.A.L."/>
        </authorList>
    </citation>
    <scope>NUCLEOTIDE SEQUENCE [LARGE SCALE GENOMIC DNA]</scope>
    <source>
        <strain evidence="2 3">B1</strain>
    </source>
</reference>
<dbReference type="InterPro" id="IPR052523">
    <property type="entry name" value="Trichothecene_AcTrans"/>
</dbReference>
<comment type="caution">
    <text evidence="2">The sequence shown here is derived from an EMBL/GenBank/DDBJ whole genome shotgun (WGS) entry which is preliminary data.</text>
</comment>
<dbReference type="EMBL" id="RCSX01000007">
    <property type="protein sequence ID" value="KAF7932708.1"/>
    <property type="molecule type" value="Genomic_DNA"/>
</dbReference>
<proteinExistence type="predicted"/>
<protein>
    <recommendedName>
        <fullName evidence="1">N-acetyltransferase domain-containing protein</fullName>
    </recommendedName>
</protein>
<gene>
    <name evidence="2" type="ORF">EAE98_004007</name>
</gene>
<accession>A0ABQ7ISB6</accession>
<dbReference type="GeneID" id="62230781"/>
<dbReference type="PANTHER" id="PTHR42791:SF1">
    <property type="entry name" value="N-ACETYLTRANSFERASE DOMAIN-CONTAINING PROTEIN"/>
    <property type="match status" value="1"/>
</dbReference>
<keyword evidence="3" id="KW-1185">Reference proteome</keyword>
<feature type="domain" description="N-acetyltransferase" evidence="1">
    <location>
        <begin position="15"/>
        <end position="72"/>
    </location>
</feature>
<dbReference type="InterPro" id="IPR016181">
    <property type="entry name" value="Acyl_CoA_acyltransferase"/>
</dbReference>
<sequence>MFLEFASTTSTCKLRVFSKKEKYYYIFFLGTAASARGQGLCSKMVKHDQSIAAKEGLPIWLEAATEYAFKVYLELRFVLIEEMKFG</sequence>
<evidence type="ECO:0000259" key="1">
    <source>
        <dbReference type="Pfam" id="PF00583"/>
    </source>
</evidence>
<dbReference type="PANTHER" id="PTHR42791">
    <property type="entry name" value="GNAT FAMILY ACETYLTRANSFERASE"/>
    <property type="match status" value="1"/>
</dbReference>
<name>A0ABQ7ISB6_9HELO</name>
<dbReference type="RefSeq" id="XP_038812100.1">
    <property type="nucleotide sequence ID" value="XM_038951627.1"/>
</dbReference>
<dbReference type="InterPro" id="IPR000182">
    <property type="entry name" value="GNAT_dom"/>
</dbReference>
<dbReference type="Gene3D" id="3.40.630.30">
    <property type="match status" value="1"/>
</dbReference>
<dbReference type="Pfam" id="PF00583">
    <property type="entry name" value="Acetyltransf_1"/>
    <property type="match status" value="1"/>
</dbReference>
<organism evidence="2 3">
    <name type="scientific">Botrytis deweyae</name>
    <dbReference type="NCBI Taxonomy" id="2478750"/>
    <lineage>
        <taxon>Eukaryota</taxon>
        <taxon>Fungi</taxon>
        <taxon>Dikarya</taxon>
        <taxon>Ascomycota</taxon>
        <taxon>Pezizomycotina</taxon>
        <taxon>Leotiomycetes</taxon>
        <taxon>Helotiales</taxon>
        <taxon>Sclerotiniaceae</taxon>
        <taxon>Botrytis</taxon>
    </lineage>
</organism>
<dbReference type="Proteomes" id="UP000783213">
    <property type="component" value="Unassembled WGS sequence"/>
</dbReference>
<evidence type="ECO:0000313" key="3">
    <source>
        <dbReference type="Proteomes" id="UP000783213"/>
    </source>
</evidence>
<evidence type="ECO:0000313" key="2">
    <source>
        <dbReference type="EMBL" id="KAF7932708.1"/>
    </source>
</evidence>
<dbReference type="SUPFAM" id="SSF55729">
    <property type="entry name" value="Acyl-CoA N-acyltransferases (Nat)"/>
    <property type="match status" value="1"/>
</dbReference>